<keyword evidence="3" id="KW-0695">RNA-directed DNA polymerase</keyword>
<organism evidence="3 4">
    <name type="scientific">Cinnamomum micranthum f. kanehirae</name>
    <dbReference type="NCBI Taxonomy" id="337451"/>
    <lineage>
        <taxon>Eukaryota</taxon>
        <taxon>Viridiplantae</taxon>
        <taxon>Streptophyta</taxon>
        <taxon>Embryophyta</taxon>
        <taxon>Tracheophyta</taxon>
        <taxon>Spermatophyta</taxon>
        <taxon>Magnoliopsida</taxon>
        <taxon>Magnoliidae</taxon>
        <taxon>Laurales</taxon>
        <taxon>Lauraceae</taxon>
        <taxon>Cinnamomum</taxon>
    </lineage>
</organism>
<protein>
    <submittedName>
        <fullName evidence="3">Reverse transcriptase</fullName>
    </submittedName>
</protein>
<comment type="caution">
    <text evidence="3">The sequence shown here is derived from an EMBL/GenBank/DDBJ whole genome shotgun (WGS) entry which is preliminary data.</text>
</comment>
<dbReference type="InterPro" id="IPR056924">
    <property type="entry name" value="SH3_Tf2-1"/>
</dbReference>
<evidence type="ECO:0000313" key="3">
    <source>
        <dbReference type="EMBL" id="RWR93236.1"/>
    </source>
</evidence>
<gene>
    <name evidence="3" type="ORF">CKAN_02247700</name>
</gene>
<keyword evidence="3" id="KW-0808">Transferase</keyword>
<dbReference type="Pfam" id="PF24626">
    <property type="entry name" value="SH3_Tf2-1"/>
    <property type="match status" value="1"/>
</dbReference>
<reference evidence="3 4" key="1">
    <citation type="journal article" date="2019" name="Nat. Plants">
        <title>Stout camphor tree genome fills gaps in understanding of flowering plant genome evolution.</title>
        <authorList>
            <person name="Chaw S.M."/>
            <person name="Liu Y.C."/>
            <person name="Wu Y.W."/>
            <person name="Wang H.Y."/>
            <person name="Lin C.I."/>
            <person name="Wu C.S."/>
            <person name="Ke H.M."/>
            <person name="Chang L.Y."/>
            <person name="Hsu C.Y."/>
            <person name="Yang H.T."/>
            <person name="Sudianto E."/>
            <person name="Hsu M.H."/>
            <person name="Wu K.P."/>
            <person name="Wang L.N."/>
            <person name="Leebens-Mack J.H."/>
            <person name="Tsai I.J."/>
        </authorList>
    </citation>
    <scope>NUCLEOTIDE SEQUENCE [LARGE SCALE GENOMIC DNA]</scope>
    <source>
        <strain evidence="4">cv. Chaw 1501</strain>
        <tissue evidence="3">Young leaves</tissue>
    </source>
</reference>
<dbReference type="OrthoDB" id="779927at2759"/>
<evidence type="ECO:0000313" key="4">
    <source>
        <dbReference type="Proteomes" id="UP000283530"/>
    </source>
</evidence>
<dbReference type="Proteomes" id="UP000283530">
    <property type="component" value="Unassembled WGS sequence"/>
</dbReference>
<evidence type="ECO:0000259" key="2">
    <source>
        <dbReference type="Pfam" id="PF24626"/>
    </source>
</evidence>
<dbReference type="PANTHER" id="PTHR46148:SF60">
    <property type="entry name" value="CHROMO DOMAIN-CONTAINING PROTEIN"/>
    <property type="match status" value="1"/>
</dbReference>
<feature type="region of interest" description="Disordered" evidence="1">
    <location>
        <begin position="209"/>
        <end position="242"/>
    </location>
</feature>
<evidence type="ECO:0000256" key="1">
    <source>
        <dbReference type="SAM" id="MobiDB-lite"/>
    </source>
</evidence>
<dbReference type="SUPFAM" id="SSF54160">
    <property type="entry name" value="Chromo domain-like"/>
    <property type="match status" value="1"/>
</dbReference>
<dbReference type="InterPro" id="IPR016197">
    <property type="entry name" value="Chromo-like_dom_sf"/>
</dbReference>
<dbReference type="EMBL" id="QPKB01000010">
    <property type="protein sequence ID" value="RWR93236.1"/>
    <property type="molecule type" value="Genomic_DNA"/>
</dbReference>
<keyword evidence="3" id="KW-0548">Nucleotidyltransferase</keyword>
<proteinExistence type="predicted"/>
<name>A0A3S3NS32_9MAGN</name>
<accession>A0A3S3NS32</accession>
<feature type="domain" description="Tf2-1-like SH3-like" evidence="2">
    <location>
        <begin position="69"/>
        <end position="133"/>
    </location>
</feature>
<dbReference type="STRING" id="337451.A0A3S3NS32"/>
<dbReference type="GO" id="GO:0003964">
    <property type="term" value="F:RNA-directed DNA polymerase activity"/>
    <property type="evidence" value="ECO:0007669"/>
    <property type="project" value="UniProtKB-KW"/>
</dbReference>
<dbReference type="AlphaFoldDB" id="A0A3S3NS32"/>
<sequence length="242" mass="28116">MAPFEALYGRRCRTPACWEEVGVRSFHGPSEIADSSEKVRIVQMRMKESRDRQKSYADKRRRPLEFQVGDMVFLKVSPMRGVVRFGQKGKLAKRFVGPFEIQSRVGDVAYRLVLPPELAGVHNVFHVSMLRKYIPDPTHVLQHEPLQLQADVTYVERPAQIIDTKEVVLRTKTIQWVKVQWENHGSEEATWELKDQMQKAYPYLFPDETHQVMPTSTRSRQVRRSQRISNQSRRPGSGVPMT</sequence>
<keyword evidence="4" id="KW-1185">Reference proteome</keyword>
<dbReference type="PANTHER" id="PTHR46148">
    <property type="entry name" value="CHROMO DOMAIN-CONTAINING PROTEIN"/>
    <property type="match status" value="1"/>
</dbReference>